<evidence type="ECO:0000256" key="4">
    <source>
        <dbReference type="ARBA" id="ARBA00022692"/>
    </source>
</evidence>
<evidence type="ECO:0000256" key="7">
    <source>
        <dbReference type="SAM" id="Phobius"/>
    </source>
</evidence>
<dbReference type="InterPro" id="IPR005829">
    <property type="entry name" value="Sugar_transporter_CS"/>
</dbReference>
<feature type="transmembrane region" description="Helical" evidence="7">
    <location>
        <begin position="209"/>
        <end position="226"/>
    </location>
</feature>
<dbReference type="InterPro" id="IPR011701">
    <property type="entry name" value="MFS"/>
</dbReference>
<dbReference type="Pfam" id="PF07690">
    <property type="entry name" value="MFS_1"/>
    <property type="match status" value="1"/>
</dbReference>
<comment type="subcellular location">
    <subcellularLocation>
        <location evidence="1">Cell membrane</location>
        <topology evidence="1">Multi-pass membrane protein</topology>
    </subcellularLocation>
</comment>
<dbReference type="InterPro" id="IPR020846">
    <property type="entry name" value="MFS_dom"/>
</dbReference>
<dbReference type="CDD" id="cd17321">
    <property type="entry name" value="MFS_MMR_MDR_like"/>
    <property type="match status" value="1"/>
</dbReference>
<dbReference type="PROSITE" id="PS50850">
    <property type="entry name" value="MFS"/>
    <property type="match status" value="1"/>
</dbReference>
<feature type="transmembrane region" description="Helical" evidence="7">
    <location>
        <begin position="88"/>
        <end position="106"/>
    </location>
</feature>
<feature type="transmembrane region" description="Helical" evidence="7">
    <location>
        <begin position="175"/>
        <end position="197"/>
    </location>
</feature>
<dbReference type="InParanoid" id="A0A543ARN5"/>
<proteinExistence type="predicted"/>
<dbReference type="AlphaFoldDB" id="A0A543ARN5"/>
<feature type="transmembrane region" description="Helical" evidence="7">
    <location>
        <begin position="365"/>
        <end position="389"/>
    </location>
</feature>
<gene>
    <name evidence="9" type="ORF">FB566_0736</name>
</gene>
<reference evidence="9 10" key="1">
    <citation type="submission" date="2019-06" db="EMBL/GenBank/DDBJ databases">
        <title>Sequencing the genomes of 1000 actinobacteria strains.</title>
        <authorList>
            <person name="Klenk H.-P."/>
        </authorList>
    </citation>
    <scope>NUCLEOTIDE SEQUENCE [LARGE SCALE GENOMIC DNA]</scope>
    <source>
        <strain evidence="9 10">DSM 45928</strain>
    </source>
</reference>
<feature type="transmembrane region" description="Helical" evidence="7">
    <location>
        <begin position="146"/>
        <end position="169"/>
    </location>
</feature>
<organism evidence="9 10">
    <name type="scientific">Stackebrandtia endophytica</name>
    <dbReference type="NCBI Taxonomy" id="1496996"/>
    <lineage>
        <taxon>Bacteria</taxon>
        <taxon>Bacillati</taxon>
        <taxon>Actinomycetota</taxon>
        <taxon>Actinomycetes</taxon>
        <taxon>Glycomycetales</taxon>
        <taxon>Glycomycetaceae</taxon>
        <taxon>Stackebrandtia</taxon>
    </lineage>
</organism>
<dbReference type="GO" id="GO:0005886">
    <property type="term" value="C:plasma membrane"/>
    <property type="evidence" value="ECO:0007669"/>
    <property type="project" value="UniProtKB-SubCell"/>
</dbReference>
<evidence type="ECO:0000256" key="2">
    <source>
        <dbReference type="ARBA" id="ARBA00022448"/>
    </source>
</evidence>
<feature type="transmembrane region" description="Helical" evidence="7">
    <location>
        <begin position="279"/>
        <end position="300"/>
    </location>
</feature>
<feature type="transmembrane region" description="Helical" evidence="7">
    <location>
        <begin position="58"/>
        <end position="76"/>
    </location>
</feature>
<dbReference type="RefSeq" id="WP_142034957.1">
    <property type="nucleotide sequence ID" value="NZ_JBHTGS010000001.1"/>
</dbReference>
<keyword evidence="4 7" id="KW-0812">Transmembrane</keyword>
<protein>
    <submittedName>
        <fullName evidence="9">DHA2 family multidrug resistance protein-like MFS transporter</fullName>
    </submittedName>
</protein>
<dbReference type="PROSITE" id="PS00216">
    <property type="entry name" value="SUGAR_TRANSPORT_1"/>
    <property type="match status" value="1"/>
</dbReference>
<dbReference type="GO" id="GO:0022857">
    <property type="term" value="F:transmembrane transporter activity"/>
    <property type="evidence" value="ECO:0007669"/>
    <property type="project" value="InterPro"/>
</dbReference>
<comment type="caution">
    <text evidence="9">The sequence shown here is derived from an EMBL/GenBank/DDBJ whole genome shotgun (WGS) entry which is preliminary data.</text>
</comment>
<dbReference type="Gene3D" id="1.20.1720.10">
    <property type="entry name" value="Multidrug resistance protein D"/>
    <property type="match status" value="1"/>
</dbReference>
<keyword evidence="5 7" id="KW-1133">Transmembrane helix</keyword>
<dbReference type="InterPro" id="IPR036259">
    <property type="entry name" value="MFS_trans_sf"/>
</dbReference>
<name>A0A543ARN5_9ACTN</name>
<evidence type="ECO:0000256" key="3">
    <source>
        <dbReference type="ARBA" id="ARBA00022475"/>
    </source>
</evidence>
<evidence type="ECO:0000313" key="9">
    <source>
        <dbReference type="EMBL" id="TQL75239.1"/>
    </source>
</evidence>
<dbReference type="PANTHER" id="PTHR42718:SF47">
    <property type="entry name" value="METHYL VIOLOGEN RESISTANCE PROTEIN SMVA"/>
    <property type="match status" value="1"/>
</dbReference>
<dbReference type="Proteomes" id="UP000317043">
    <property type="component" value="Unassembled WGS sequence"/>
</dbReference>
<dbReference type="PRINTS" id="PR01036">
    <property type="entry name" value="TCRTETB"/>
</dbReference>
<feature type="transmembrane region" description="Helical" evidence="7">
    <location>
        <begin position="312"/>
        <end position="329"/>
    </location>
</feature>
<keyword evidence="6 7" id="KW-0472">Membrane</keyword>
<feature type="transmembrane region" description="Helical" evidence="7">
    <location>
        <begin position="482"/>
        <end position="503"/>
    </location>
</feature>
<feature type="domain" description="Major facilitator superfamily (MFS) profile" evidence="8">
    <location>
        <begin position="22"/>
        <end position="508"/>
    </location>
</feature>
<dbReference type="EMBL" id="VFOW01000001">
    <property type="protein sequence ID" value="TQL75239.1"/>
    <property type="molecule type" value="Genomic_DNA"/>
</dbReference>
<keyword evidence="3" id="KW-1003">Cell membrane</keyword>
<feature type="transmembrane region" description="Helical" evidence="7">
    <location>
        <begin position="20"/>
        <end position="46"/>
    </location>
</feature>
<feature type="transmembrane region" description="Helical" evidence="7">
    <location>
        <begin position="112"/>
        <end position="134"/>
    </location>
</feature>
<feature type="transmembrane region" description="Helical" evidence="7">
    <location>
        <begin position="238"/>
        <end position="258"/>
    </location>
</feature>
<evidence type="ECO:0000259" key="8">
    <source>
        <dbReference type="PROSITE" id="PS50850"/>
    </source>
</evidence>
<dbReference type="PANTHER" id="PTHR42718">
    <property type="entry name" value="MAJOR FACILITATOR SUPERFAMILY MULTIDRUG TRANSPORTER MFSC"/>
    <property type="match status" value="1"/>
</dbReference>
<dbReference type="SUPFAM" id="SSF103473">
    <property type="entry name" value="MFS general substrate transporter"/>
    <property type="match status" value="1"/>
</dbReference>
<dbReference type="Gene3D" id="1.20.1250.20">
    <property type="entry name" value="MFS general substrate transporter like domains"/>
    <property type="match status" value="1"/>
</dbReference>
<evidence type="ECO:0000256" key="1">
    <source>
        <dbReference type="ARBA" id="ARBA00004651"/>
    </source>
</evidence>
<evidence type="ECO:0000256" key="5">
    <source>
        <dbReference type="ARBA" id="ARBA00022989"/>
    </source>
</evidence>
<keyword evidence="2" id="KW-0813">Transport</keyword>
<evidence type="ECO:0000256" key="6">
    <source>
        <dbReference type="ARBA" id="ARBA00023136"/>
    </source>
</evidence>
<dbReference type="OrthoDB" id="4172724at2"/>
<keyword evidence="10" id="KW-1185">Reference proteome</keyword>
<evidence type="ECO:0000313" key="10">
    <source>
        <dbReference type="Proteomes" id="UP000317043"/>
    </source>
</evidence>
<sequence length="515" mass="53317">MSAVTPASQRQVPTPHPRRWVGLAVLCASVLIVVMDMTVLNVALPAISADLLPTSIELLWMVDVYGLVVAGFLVTASGLSDRFGRRRLLLIGYGVFGAIPLLVLVIDNPAGLIALRALLGVGGALIMPSTMSMIRGLFTDAKERAVALAAWAAMASVGAGLGPIVGGVLLEFFDWHAAFLFNTPVMVIAAIAAILLLPESRGAAVPWDFLSMGLSIVGMASLMYAIKGMGKYGLTDPTTLAALVISAVALGWFVTRSLRRKAPLLDIRLLGRPQLSVGLIYALISSVGMAAMLLLLAQWMQLVKGYTPIETGFFLLPMAIMGGAVAPFTPKLAQWMGIRNLMVTGLLVGGVGFAILYLGGDPLSFGLVVVAEILLGLCAAVFGIGSVIIMSAVPPERTGNAAALEETSYELGNALGVAVLGSIAAAVFRSSLSAEDLAEHGVTGDQAHIAQESLGGALAVAEKLPADTGLIEQIQGAFTGSLGIVGLVGGGLMAVAAVVVWFLTPTDVSVEDVDH</sequence>
<accession>A0A543ARN5</accession>
<feature type="transmembrane region" description="Helical" evidence="7">
    <location>
        <begin position="341"/>
        <end position="359"/>
    </location>
</feature>